<proteinExistence type="predicted"/>
<name>A0A8J6HMM5_TENMO</name>
<dbReference type="InterPro" id="IPR007110">
    <property type="entry name" value="Ig-like_dom"/>
</dbReference>
<reference evidence="3" key="2">
    <citation type="submission" date="2021-08" db="EMBL/GenBank/DDBJ databases">
        <authorList>
            <person name="Eriksson T."/>
        </authorList>
    </citation>
    <scope>NUCLEOTIDE SEQUENCE</scope>
    <source>
        <strain evidence="3">Stoneville</strain>
        <tissue evidence="3">Whole head</tissue>
    </source>
</reference>
<sequence>MINVGVYEITGAVVLTVFGKVKIPRRGGGKVTPDSRYYVACLHYKLIGGKIHRTARMGKSAANLSPAWGEIKCNDSCCVGSPQELGVNRYRAIDISCTAEIGKKFDKWERERQSLKKKWTEGKSAEYQSNAGEKRKNTEKKERETYYQRNGYINEVKWRKQKKDGCSKAERKGKRNRQARKKGKIQMQQKGNNKKTAAAANLSPPNASFPLFVLSLFAVRSLPARFHQSCFNFSDIILTDEIKDTREGQDVTLECRFSPHNSRETLTYYWTKNNKQTHDNVAIGNVPLDNNYK</sequence>
<dbReference type="Proteomes" id="UP000719412">
    <property type="component" value="Unassembled WGS sequence"/>
</dbReference>
<feature type="compositionally biased region" description="Low complexity" evidence="1">
    <location>
        <begin position="190"/>
        <end position="201"/>
    </location>
</feature>
<dbReference type="EMBL" id="JABDTM020020952">
    <property type="protein sequence ID" value="KAH0816776.1"/>
    <property type="molecule type" value="Genomic_DNA"/>
</dbReference>
<dbReference type="PROSITE" id="PS50835">
    <property type="entry name" value="IG_LIKE"/>
    <property type="match status" value="1"/>
</dbReference>
<reference evidence="3" key="1">
    <citation type="journal article" date="2020" name="J Insects Food Feed">
        <title>The yellow mealworm (Tenebrio molitor) genome: a resource for the emerging insects as food and feed industry.</title>
        <authorList>
            <person name="Eriksson T."/>
            <person name="Andere A."/>
            <person name="Kelstrup H."/>
            <person name="Emery V."/>
            <person name="Picard C."/>
        </authorList>
    </citation>
    <scope>NUCLEOTIDE SEQUENCE</scope>
    <source>
        <strain evidence="3">Stoneville</strain>
        <tissue evidence="3">Whole head</tissue>
    </source>
</reference>
<keyword evidence="4" id="KW-1185">Reference proteome</keyword>
<accession>A0A8J6HMM5</accession>
<evidence type="ECO:0000313" key="4">
    <source>
        <dbReference type="Proteomes" id="UP000719412"/>
    </source>
</evidence>
<feature type="compositionally biased region" description="Basic and acidic residues" evidence="1">
    <location>
        <begin position="132"/>
        <end position="145"/>
    </location>
</feature>
<feature type="compositionally biased region" description="Basic residues" evidence="1">
    <location>
        <begin position="171"/>
        <end position="184"/>
    </location>
</feature>
<feature type="domain" description="Ig-like" evidence="2">
    <location>
        <begin position="223"/>
        <end position="293"/>
    </location>
</feature>
<evidence type="ECO:0000256" key="1">
    <source>
        <dbReference type="SAM" id="MobiDB-lite"/>
    </source>
</evidence>
<evidence type="ECO:0000259" key="2">
    <source>
        <dbReference type="PROSITE" id="PS50835"/>
    </source>
</evidence>
<dbReference type="AlphaFoldDB" id="A0A8J6HMM5"/>
<dbReference type="InterPro" id="IPR036179">
    <property type="entry name" value="Ig-like_dom_sf"/>
</dbReference>
<dbReference type="InterPro" id="IPR013783">
    <property type="entry name" value="Ig-like_fold"/>
</dbReference>
<gene>
    <name evidence="3" type="ORF">GEV33_006015</name>
</gene>
<comment type="caution">
    <text evidence="3">The sequence shown here is derived from an EMBL/GenBank/DDBJ whole genome shotgun (WGS) entry which is preliminary data.</text>
</comment>
<protein>
    <recommendedName>
        <fullName evidence="2">Ig-like domain-containing protein</fullName>
    </recommendedName>
</protein>
<dbReference type="SUPFAM" id="SSF48726">
    <property type="entry name" value="Immunoglobulin"/>
    <property type="match status" value="1"/>
</dbReference>
<feature type="region of interest" description="Disordered" evidence="1">
    <location>
        <begin position="117"/>
        <end position="145"/>
    </location>
</feature>
<dbReference type="Gene3D" id="2.60.40.10">
    <property type="entry name" value="Immunoglobulins"/>
    <property type="match status" value="1"/>
</dbReference>
<evidence type="ECO:0000313" key="3">
    <source>
        <dbReference type="EMBL" id="KAH0816776.1"/>
    </source>
</evidence>
<organism evidence="3 4">
    <name type="scientific">Tenebrio molitor</name>
    <name type="common">Yellow mealworm beetle</name>
    <dbReference type="NCBI Taxonomy" id="7067"/>
    <lineage>
        <taxon>Eukaryota</taxon>
        <taxon>Metazoa</taxon>
        <taxon>Ecdysozoa</taxon>
        <taxon>Arthropoda</taxon>
        <taxon>Hexapoda</taxon>
        <taxon>Insecta</taxon>
        <taxon>Pterygota</taxon>
        <taxon>Neoptera</taxon>
        <taxon>Endopterygota</taxon>
        <taxon>Coleoptera</taxon>
        <taxon>Polyphaga</taxon>
        <taxon>Cucujiformia</taxon>
        <taxon>Tenebrionidae</taxon>
        <taxon>Tenebrio</taxon>
    </lineage>
</organism>
<feature type="region of interest" description="Disordered" evidence="1">
    <location>
        <begin position="159"/>
        <end position="201"/>
    </location>
</feature>